<reference evidence="1" key="2">
    <citation type="submission" date="2021-09" db="EMBL/GenBank/DDBJ databases">
        <authorList>
            <person name="Gilroy R."/>
        </authorList>
    </citation>
    <scope>NUCLEOTIDE SEQUENCE</scope>
    <source>
        <strain evidence="1">CHK139-4039</strain>
    </source>
</reference>
<gene>
    <name evidence="1" type="ORF">K8V74_03425</name>
</gene>
<sequence length="571" mass="63210">MHIPSIPGYEVHDGPTTLGRLWAPPDGGYPSELWPDAELLRVCPEPTGWLTIEECFHRNNDMYGGTHCIIIDAESRDEVLQAGTGWSGQSDIGSVEVWSDGTFSDGLATSRDNGGELSFFSAVREHHGFVNPTFEITPTFLWYWDAFPTANGWSYFDSSGRSIDLIRIDISMEEWKVEVSALEMRTFLAACGRELLVQKDYTVLTTDEIDSFERVDDSHRTAWSNFDWFAMEDERASGASAFSNVMGKYVVTGTVTARVRRVDARKSDRKYSEYIYAVDSRTGEMRRHTCNPERLGDYGDSSRLHWMTPVYFSREVLNRYTSEPNRYKVTATRIGCLDLWGLDISTNTAGLIEVYLGELGALPEAEQTHWLSCNVLPEGEMDEGRFRRDFLNQSVGSPDPVGDLRRARRRAVEATGALLGSPVWRDLDPQPSTEFEALVGPTSNDPAALNSPIITLTKSLVDGIDPAPLKKCLGGSEPHEKSIALLRRWLKSLGDTQDTAEVFTALQAFRSAGGVAHLGGSKAGAARARLGIDGMLPIEAFAHVTVTLTKALIHVADLVEEYSATSDVKST</sequence>
<dbReference type="EMBL" id="DYXR01000104">
    <property type="protein sequence ID" value="HJE76977.1"/>
    <property type="molecule type" value="Genomic_DNA"/>
</dbReference>
<evidence type="ECO:0000313" key="2">
    <source>
        <dbReference type="Proteomes" id="UP000743760"/>
    </source>
</evidence>
<proteinExistence type="predicted"/>
<protein>
    <submittedName>
        <fullName evidence="1">Uncharacterized protein</fullName>
    </submittedName>
</protein>
<comment type="caution">
    <text evidence="1">The sequence shown here is derived from an EMBL/GenBank/DDBJ whole genome shotgun (WGS) entry which is preliminary data.</text>
</comment>
<accession>A0A9D2ZVS1</accession>
<reference evidence="1" key="1">
    <citation type="journal article" date="2021" name="PeerJ">
        <title>Extensive microbial diversity within the chicken gut microbiome revealed by metagenomics and culture.</title>
        <authorList>
            <person name="Gilroy R."/>
            <person name="Ravi A."/>
            <person name="Getino M."/>
            <person name="Pursley I."/>
            <person name="Horton D.L."/>
            <person name="Alikhan N.F."/>
            <person name="Baker D."/>
            <person name="Gharbi K."/>
            <person name="Hall N."/>
            <person name="Watson M."/>
            <person name="Adriaenssens E.M."/>
            <person name="Foster-Nyarko E."/>
            <person name="Jarju S."/>
            <person name="Secka A."/>
            <person name="Antonio M."/>
            <person name="Oren A."/>
            <person name="Chaudhuri R.R."/>
            <person name="La Ragione R."/>
            <person name="Hildebrand F."/>
            <person name="Pallen M.J."/>
        </authorList>
    </citation>
    <scope>NUCLEOTIDE SEQUENCE</scope>
    <source>
        <strain evidence="1">CHK139-4039</strain>
    </source>
</reference>
<dbReference type="AlphaFoldDB" id="A0A9D2ZVS1"/>
<organism evidence="1 2">
    <name type="scientific">Brevibacterium epidermidis</name>
    <dbReference type="NCBI Taxonomy" id="1698"/>
    <lineage>
        <taxon>Bacteria</taxon>
        <taxon>Bacillati</taxon>
        <taxon>Actinomycetota</taxon>
        <taxon>Actinomycetes</taxon>
        <taxon>Micrococcales</taxon>
        <taxon>Brevibacteriaceae</taxon>
        <taxon>Brevibacterium</taxon>
    </lineage>
</organism>
<dbReference type="Proteomes" id="UP000743760">
    <property type="component" value="Unassembled WGS sequence"/>
</dbReference>
<evidence type="ECO:0000313" key="1">
    <source>
        <dbReference type="EMBL" id="HJE76977.1"/>
    </source>
</evidence>
<name>A0A9D2ZVS1_BREEP</name>